<dbReference type="RefSeq" id="WP_095134362.1">
    <property type="nucleotide sequence ID" value="NZ_NIBG01000013.1"/>
</dbReference>
<accession>A0A267MGK4</accession>
<evidence type="ECO:0000256" key="1">
    <source>
        <dbReference type="SAM" id="Phobius"/>
    </source>
</evidence>
<organism evidence="2 3">
    <name type="scientific">Anaeromicrobium sediminis</name>
    <dbReference type="NCBI Taxonomy" id="1478221"/>
    <lineage>
        <taxon>Bacteria</taxon>
        <taxon>Bacillati</taxon>
        <taxon>Bacillota</taxon>
        <taxon>Clostridia</taxon>
        <taxon>Peptostreptococcales</taxon>
        <taxon>Thermotaleaceae</taxon>
        <taxon>Anaeromicrobium</taxon>
    </lineage>
</organism>
<proteinExistence type="predicted"/>
<feature type="transmembrane region" description="Helical" evidence="1">
    <location>
        <begin position="12"/>
        <end position="34"/>
    </location>
</feature>
<protein>
    <recommendedName>
        <fullName evidence="4">SHOCT domain-containing protein</fullName>
    </recommendedName>
</protein>
<evidence type="ECO:0008006" key="4">
    <source>
        <dbReference type="Google" id="ProtNLM"/>
    </source>
</evidence>
<comment type="caution">
    <text evidence="2">The sequence shown here is derived from an EMBL/GenBank/DDBJ whole genome shotgun (WGS) entry which is preliminary data.</text>
</comment>
<evidence type="ECO:0000313" key="3">
    <source>
        <dbReference type="Proteomes" id="UP000216024"/>
    </source>
</evidence>
<gene>
    <name evidence="2" type="ORF">CCE28_14025</name>
</gene>
<sequence length="75" mass="8616">MCGFGFGYGAWWPWMIIRMGLGIAVVVGLCIWTAKIMRNNSYNRNDALQTLDLKFVNGEISEDEYIQKKKVIRGK</sequence>
<dbReference type="OrthoDB" id="5461404at2"/>
<keyword evidence="1" id="KW-0472">Membrane</keyword>
<keyword evidence="1" id="KW-0812">Transmembrane</keyword>
<evidence type="ECO:0000313" key="2">
    <source>
        <dbReference type="EMBL" id="PAB58597.1"/>
    </source>
</evidence>
<dbReference type="EMBL" id="NIBG01000013">
    <property type="protein sequence ID" value="PAB58597.1"/>
    <property type="molecule type" value="Genomic_DNA"/>
</dbReference>
<dbReference type="AlphaFoldDB" id="A0A267MGK4"/>
<keyword evidence="3" id="KW-1185">Reference proteome</keyword>
<dbReference type="Proteomes" id="UP000216024">
    <property type="component" value="Unassembled WGS sequence"/>
</dbReference>
<name>A0A267MGK4_9FIRM</name>
<reference evidence="2 3" key="1">
    <citation type="submission" date="2017-06" db="EMBL/GenBank/DDBJ databases">
        <title>Draft genome sequence of anaerobic fermentative bacterium Anaeromicrobium sediminis DY2726D isolated from West Pacific Ocean sediments.</title>
        <authorList>
            <person name="Zeng X."/>
        </authorList>
    </citation>
    <scope>NUCLEOTIDE SEQUENCE [LARGE SCALE GENOMIC DNA]</scope>
    <source>
        <strain evidence="2 3">DY2726D</strain>
    </source>
</reference>
<keyword evidence="1" id="KW-1133">Transmembrane helix</keyword>